<comment type="caution">
    <text evidence="1">The sequence shown here is derived from an EMBL/GenBank/DDBJ whole genome shotgun (WGS) entry which is preliminary data.</text>
</comment>
<protein>
    <submittedName>
        <fullName evidence="1">Uncharacterized protein</fullName>
    </submittedName>
</protein>
<sequence>MMQAHQFSYVWRFRRSRHRFQKRIPHPPTLRAPWQKDDTIRYNPAIRLQVRAQGGTRVSLYQTPAHEKGR</sequence>
<name>A0A7W9SW58_ARMRO</name>
<reference evidence="1 2" key="1">
    <citation type="submission" date="2020-08" db="EMBL/GenBank/DDBJ databases">
        <title>Genomic Encyclopedia of Type Strains, Phase IV (KMG-IV): sequencing the most valuable type-strain genomes for metagenomic binning, comparative biology and taxonomic classification.</title>
        <authorList>
            <person name="Goeker M."/>
        </authorList>
    </citation>
    <scope>NUCLEOTIDE SEQUENCE [LARGE SCALE GENOMIC DNA]</scope>
    <source>
        <strain evidence="1 2">DSM 23562</strain>
    </source>
</reference>
<dbReference type="Proteomes" id="UP000520814">
    <property type="component" value="Unassembled WGS sequence"/>
</dbReference>
<accession>A0A7W9SW58</accession>
<proteinExistence type="predicted"/>
<gene>
    <name evidence="1" type="ORF">HNQ39_005814</name>
</gene>
<keyword evidence="2" id="KW-1185">Reference proteome</keyword>
<evidence type="ECO:0000313" key="1">
    <source>
        <dbReference type="EMBL" id="MBB6053967.1"/>
    </source>
</evidence>
<organism evidence="1 2">
    <name type="scientific">Armatimonas rosea</name>
    <dbReference type="NCBI Taxonomy" id="685828"/>
    <lineage>
        <taxon>Bacteria</taxon>
        <taxon>Bacillati</taxon>
        <taxon>Armatimonadota</taxon>
        <taxon>Armatimonadia</taxon>
        <taxon>Armatimonadales</taxon>
        <taxon>Armatimonadaceae</taxon>
        <taxon>Armatimonas</taxon>
    </lineage>
</organism>
<evidence type="ECO:0000313" key="2">
    <source>
        <dbReference type="Proteomes" id="UP000520814"/>
    </source>
</evidence>
<dbReference type="EMBL" id="JACHGW010000010">
    <property type="protein sequence ID" value="MBB6053967.1"/>
    <property type="molecule type" value="Genomic_DNA"/>
</dbReference>
<dbReference type="AlphaFoldDB" id="A0A7W9SW58"/>